<dbReference type="InterPro" id="IPR016084">
    <property type="entry name" value="Haem_Oase-like_multi-hlx"/>
</dbReference>
<dbReference type="InterPro" id="IPR024477">
    <property type="entry name" value="DUF3865_CADD-like"/>
</dbReference>
<organism evidence="1 2">
    <name type="scientific">Piscirickettsia salmonis</name>
    <dbReference type="NCBI Taxonomy" id="1238"/>
    <lineage>
        <taxon>Bacteria</taxon>
        <taxon>Pseudomonadati</taxon>
        <taxon>Pseudomonadota</taxon>
        <taxon>Gammaproteobacteria</taxon>
        <taxon>Thiotrichales</taxon>
        <taxon>Piscirickettsiaceae</taxon>
        <taxon>Piscirickettsia</taxon>
    </lineage>
</organism>
<gene>
    <name evidence="1" type="ORF">Psal009_02016</name>
</gene>
<accession>A0A9Q5V930</accession>
<sequence>MQQEKFKQMSADLMALKESEFLAHNFNKNPIAQAHQQFNQKQITFFIQQWALIANRYITNLIQMEKTISPNGWEIVATIIQEIITDELSHHTQKTTHYETLGINFHNITASRATSVLFNNMDTAFCKEVSYIVGTLYATEAKAIEELLMLRKIILSLSKGNLSSTMHVFLDEPINKWKITHLEGLNSSIYKYLSPEDYGLFRLGFTDMILGLNAWWMNITTETLAQRETVEA</sequence>
<dbReference type="Pfam" id="PF12981">
    <property type="entry name" value="DUF3865"/>
    <property type="match status" value="1"/>
</dbReference>
<evidence type="ECO:0000313" key="2">
    <source>
        <dbReference type="Proteomes" id="UP000422232"/>
    </source>
</evidence>
<dbReference type="AlphaFoldDB" id="A0A9Q5V930"/>
<proteinExistence type="predicted"/>
<keyword evidence="2" id="KW-1185">Reference proteome</keyword>
<dbReference type="Proteomes" id="UP000422232">
    <property type="component" value="Chromosome"/>
</dbReference>
<dbReference type="EMBL" id="CP038908">
    <property type="protein sequence ID" value="QGO06114.1"/>
    <property type="molecule type" value="Genomic_DNA"/>
</dbReference>
<dbReference type="Gene3D" id="1.20.910.10">
    <property type="entry name" value="Heme oxygenase-like"/>
    <property type="match status" value="1"/>
</dbReference>
<dbReference type="RefSeq" id="WP_016209831.1">
    <property type="nucleotide sequence ID" value="NZ_CP012413.1"/>
</dbReference>
<name>A0A9Q5V930_PISSA</name>
<dbReference type="GeneID" id="66741371"/>
<protein>
    <submittedName>
        <fullName evidence="1">Uncharacterized protein</fullName>
    </submittedName>
</protein>
<reference evidence="1 2" key="1">
    <citation type="submission" date="2019-04" db="EMBL/GenBank/DDBJ databases">
        <title>Complete genome sequencing of Piscirickettsia salmonis strain Psal-009.</title>
        <authorList>
            <person name="Schober I."/>
            <person name="Bunk B."/>
            <person name="Sproer C."/>
            <person name="Carril G.P."/>
            <person name="Riedel T."/>
            <person name="Flores-Herrera P.A."/>
            <person name="Nourdin-Galindo G."/>
            <person name="Marshall S.H."/>
            <person name="Overmann J."/>
        </authorList>
    </citation>
    <scope>NUCLEOTIDE SEQUENCE [LARGE SCALE GENOMIC DNA]</scope>
    <source>
        <strain evidence="1 2">Psal-009</strain>
    </source>
</reference>
<evidence type="ECO:0000313" key="1">
    <source>
        <dbReference type="EMBL" id="QGO06114.1"/>
    </source>
</evidence>